<name>A0ABW0FUM2_9CAUL</name>
<evidence type="ECO:0000256" key="8">
    <source>
        <dbReference type="ARBA" id="ARBA00022692"/>
    </source>
</evidence>
<keyword evidence="11 12" id="KW-0472">Membrane</keyword>
<keyword evidence="14" id="KW-1185">Reference proteome</keyword>
<comment type="similarity">
    <text evidence="3 12">Belongs to the CcmD/CycX/HelD family.</text>
</comment>
<evidence type="ECO:0000313" key="14">
    <source>
        <dbReference type="Proteomes" id="UP001596152"/>
    </source>
</evidence>
<evidence type="ECO:0000256" key="9">
    <source>
        <dbReference type="ARBA" id="ARBA00022748"/>
    </source>
</evidence>
<organism evidence="13 14">
    <name type="scientific">Brevundimonas staleyi</name>
    <dbReference type="NCBI Taxonomy" id="74326"/>
    <lineage>
        <taxon>Bacteria</taxon>
        <taxon>Pseudomonadati</taxon>
        <taxon>Pseudomonadota</taxon>
        <taxon>Alphaproteobacteria</taxon>
        <taxon>Caulobacterales</taxon>
        <taxon>Caulobacteraceae</taxon>
        <taxon>Brevundimonas</taxon>
    </lineage>
</organism>
<evidence type="ECO:0000256" key="10">
    <source>
        <dbReference type="ARBA" id="ARBA00022989"/>
    </source>
</evidence>
<evidence type="ECO:0000256" key="4">
    <source>
        <dbReference type="ARBA" id="ARBA00016461"/>
    </source>
</evidence>
<dbReference type="RefSeq" id="WP_374037723.1">
    <property type="nucleotide sequence ID" value="NZ_CP169082.1"/>
</dbReference>
<dbReference type="InterPro" id="IPR007078">
    <property type="entry name" value="Haem_export_protD_CcmD"/>
</dbReference>
<sequence length="50" mass="5531">MLDLDMSPYAAFVWPAWGISVIVLTAVVARAVTASRKWKAELKKLEGDQP</sequence>
<keyword evidence="9 12" id="KW-0201">Cytochrome c-type biogenesis</keyword>
<evidence type="ECO:0000256" key="6">
    <source>
        <dbReference type="ARBA" id="ARBA00022475"/>
    </source>
</evidence>
<keyword evidence="7 12" id="KW-0997">Cell inner membrane</keyword>
<comment type="subcellular location">
    <subcellularLocation>
        <location evidence="2 12">Cell inner membrane</location>
        <topology evidence="2 12">Single-pass membrane protein</topology>
    </subcellularLocation>
</comment>
<evidence type="ECO:0000256" key="5">
    <source>
        <dbReference type="ARBA" id="ARBA00022448"/>
    </source>
</evidence>
<comment type="function">
    <text evidence="1 12">Required for the export of heme to the periplasm for the biogenesis of c-type cytochromes.</text>
</comment>
<accession>A0ABW0FUM2</accession>
<comment type="caution">
    <text evidence="13">The sequence shown here is derived from an EMBL/GenBank/DDBJ whole genome shotgun (WGS) entry which is preliminary data.</text>
</comment>
<dbReference type="Proteomes" id="UP001596152">
    <property type="component" value="Unassembled WGS sequence"/>
</dbReference>
<gene>
    <name evidence="13" type="primary">ccmD</name>
    <name evidence="13" type="ORF">ACFPIE_12635</name>
</gene>
<reference evidence="14" key="1">
    <citation type="journal article" date="2019" name="Int. J. Syst. Evol. Microbiol.">
        <title>The Global Catalogue of Microorganisms (GCM) 10K type strain sequencing project: providing services to taxonomists for standard genome sequencing and annotation.</title>
        <authorList>
            <consortium name="The Broad Institute Genomics Platform"/>
            <consortium name="The Broad Institute Genome Sequencing Center for Infectious Disease"/>
            <person name="Wu L."/>
            <person name="Ma J."/>
        </authorList>
    </citation>
    <scope>NUCLEOTIDE SEQUENCE [LARGE SCALE GENOMIC DNA]</scope>
    <source>
        <strain evidence="14">JCM 12125</strain>
    </source>
</reference>
<feature type="transmembrane region" description="Helical" evidence="12">
    <location>
        <begin position="12"/>
        <end position="33"/>
    </location>
</feature>
<dbReference type="EMBL" id="JBHSLF010000024">
    <property type="protein sequence ID" value="MFC5344763.1"/>
    <property type="molecule type" value="Genomic_DNA"/>
</dbReference>
<keyword evidence="8 12" id="KW-0812">Transmembrane</keyword>
<evidence type="ECO:0000256" key="3">
    <source>
        <dbReference type="ARBA" id="ARBA00008741"/>
    </source>
</evidence>
<evidence type="ECO:0000256" key="7">
    <source>
        <dbReference type="ARBA" id="ARBA00022519"/>
    </source>
</evidence>
<keyword evidence="6 12" id="KW-1003">Cell membrane</keyword>
<dbReference type="Pfam" id="PF04995">
    <property type="entry name" value="CcmD"/>
    <property type="match status" value="1"/>
</dbReference>
<evidence type="ECO:0000256" key="11">
    <source>
        <dbReference type="ARBA" id="ARBA00023136"/>
    </source>
</evidence>
<proteinExistence type="inferred from homology"/>
<keyword evidence="5 12" id="KW-0813">Transport</keyword>
<evidence type="ECO:0000313" key="13">
    <source>
        <dbReference type="EMBL" id="MFC5344763.1"/>
    </source>
</evidence>
<dbReference type="NCBIfam" id="TIGR03141">
    <property type="entry name" value="cytochro_ccmD"/>
    <property type="match status" value="1"/>
</dbReference>
<protein>
    <recommendedName>
        <fullName evidence="4 12">Heme exporter protein D</fullName>
    </recommendedName>
</protein>
<evidence type="ECO:0000256" key="1">
    <source>
        <dbReference type="ARBA" id="ARBA00002442"/>
    </source>
</evidence>
<keyword evidence="10 12" id="KW-1133">Transmembrane helix</keyword>
<evidence type="ECO:0000256" key="2">
    <source>
        <dbReference type="ARBA" id="ARBA00004377"/>
    </source>
</evidence>
<evidence type="ECO:0000256" key="12">
    <source>
        <dbReference type="RuleBase" id="RU363101"/>
    </source>
</evidence>